<feature type="domain" description="P-type ATPase A" evidence="4">
    <location>
        <begin position="39"/>
        <end position="138"/>
    </location>
</feature>
<dbReference type="Pfam" id="PF00122">
    <property type="entry name" value="E1-E2_ATPase"/>
    <property type="match status" value="1"/>
</dbReference>
<evidence type="ECO:0000256" key="1">
    <source>
        <dbReference type="ARBA" id="ARBA00004141"/>
    </source>
</evidence>
<dbReference type="EMBL" id="CP020953">
    <property type="protein sequence ID" value="AWI05701.1"/>
    <property type="molecule type" value="Genomic_DNA"/>
</dbReference>
<dbReference type="KEGG" id="cdrk:B9W14_14715"/>
<dbReference type="GO" id="GO:0008556">
    <property type="term" value="F:P-type potassium transmembrane transporter activity"/>
    <property type="evidence" value="ECO:0007669"/>
    <property type="project" value="InterPro"/>
</dbReference>
<evidence type="ECO:0000313" key="6">
    <source>
        <dbReference type="Proteomes" id="UP000244910"/>
    </source>
</evidence>
<dbReference type="Proteomes" id="UP000244910">
    <property type="component" value="Chromosome"/>
</dbReference>
<dbReference type="RefSeq" id="WP_032076855.1">
    <property type="nucleotide sequence ID" value="NZ_CP020953.1"/>
</dbReference>
<keyword evidence="3" id="KW-0067">ATP-binding</keyword>
<dbReference type="OrthoDB" id="9813266at2"/>
<dbReference type="InterPro" id="IPR059000">
    <property type="entry name" value="ATPase_P-type_domA"/>
</dbReference>
<reference evidence="6" key="1">
    <citation type="submission" date="2017-04" db="EMBL/GenBank/DDBJ databases">
        <authorList>
            <person name="Song Y."/>
            <person name="Cho B.-K."/>
        </authorList>
    </citation>
    <scope>NUCLEOTIDE SEQUENCE [LARGE SCALE GENOMIC DNA]</scope>
    <source>
        <strain evidence="6">SL1</strain>
    </source>
</reference>
<comment type="subcellular location">
    <subcellularLocation>
        <location evidence="1">Membrane</location>
        <topology evidence="1">Multi-pass membrane protein</topology>
    </subcellularLocation>
</comment>
<keyword evidence="2" id="KW-0547">Nucleotide-binding</keyword>
<dbReference type="AlphaFoldDB" id="A0A2U8DTB7"/>
<evidence type="ECO:0000256" key="2">
    <source>
        <dbReference type="ARBA" id="ARBA00022741"/>
    </source>
</evidence>
<sequence length="144" mass="15850">MDKDEKKGFFKTLFVSFAKYTLEEKNTQAKSLNNTTDKGTVKLITKNGNIKLINACDLKKGNIIIAETNDIIPIDGEVIEGLALVDESSITGESVPVIKEANGEFNLVISGTRVTINWLKIKVTEVPVKSYFDKIVNVSENTAI</sequence>
<evidence type="ECO:0000259" key="4">
    <source>
        <dbReference type="Pfam" id="PF00122"/>
    </source>
</evidence>
<dbReference type="SUPFAM" id="SSF81653">
    <property type="entry name" value="Calcium ATPase, transduction domain A"/>
    <property type="match status" value="1"/>
</dbReference>
<dbReference type="GO" id="GO:0016020">
    <property type="term" value="C:membrane"/>
    <property type="evidence" value="ECO:0007669"/>
    <property type="project" value="InterPro"/>
</dbReference>
<name>A0A2U8DTB7_9CLOT</name>
<evidence type="ECO:0000256" key="3">
    <source>
        <dbReference type="ARBA" id="ARBA00022840"/>
    </source>
</evidence>
<dbReference type="PANTHER" id="PTHR43743:SF1">
    <property type="entry name" value="POTASSIUM-TRANSPORTING ATPASE ATP-BINDING SUBUNIT"/>
    <property type="match status" value="1"/>
</dbReference>
<protein>
    <recommendedName>
        <fullName evidence="4">P-type ATPase A domain-containing protein</fullName>
    </recommendedName>
</protein>
<dbReference type="GO" id="GO:0005524">
    <property type="term" value="F:ATP binding"/>
    <property type="evidence" value="ECO:0007669"/>
    <property type="project" value="UniProtKB-KW"/>
</dbReference>
<dbReference type="Gene3D" id="2.70.150.10">
    <property type="entry name" value="Calcium-transporting ATPase, cytoplasmic transduction domain A"/>
    <property type="match status" value="1"/>
</dbReference>
<gene>
    <name evidence="5" type="ORF">B9W14_14715</name>
</gene>
<accession>A0A2U8DTB7</accession>
<dbReference type="InterPro" id="IPR006391">
    <property type="entry name" value="P-type_ATPase_bsu_IA"/>
</dbReference>
<dbReference type="InterPro" id="IPR008250">
    <property type="entry name" value="ATPase_P-typ_transduc_dom_A_sf"/>
</dbReference>
<organism evidence="5 6">
    <name type="scientific">Clostridium drakei</name>
    <dbReference type="NCBI Taxonomy" id="332101"/>
    <lineage>
        <taxon>Bacteria</taxon>
        <taxon>Bacillati</taxon>
        <taxon>Bacillota</taxon>
        <taxon>Clostridia</taxon>
        <taxon>Eubacteriales</taxon>
        <taxon>Clostridiaceae</taxon>
        <taxon>Clostridium</taxon>
    </lineage>
</organism>
<proteinExistence type="predicted"/>
<dbReference type="PANTHER" id="PTHR43743">
    <property type="entry name" value="POTASSIUM-TRANSPORTING ATPASE ATP-BINDING SUBUNIT"/>
    <property type="match status" value="1"/>
</dbReference>
<keyword evidence="6" id="KW-1185">Reference proteome</keyword>
<evidence type="ECO:0000313" key="5">
    <source>
        <dbReference type="EMBL" id="AWI05701.1"/>
    </source>
</evidence>